<feature type="transmembrane region" description="Helical" evidence="7">
    <location>
        <begin position="32"/>
        <end position="49"/>
    </location>
</feature>
<accession>A0A2S3VSY9</accession>
<evidence type="ECO:0000256" key="7">
    <source>
        <dbReference type="SAM" id="Phobius"/>
    </source>
</evidence>
<dbReference type="InterPro" id="IPR051258">
    <property type="entry name" value="Diverse_Substrate_Transporter"/>
</dbReference>
<feature type="region of interest" description="Disordered" evidence="6">
    <location>
        <begin position="289"/>
        <end position="310"/>
    </location>
</feature>
<feature type="transmembrane region" description="Helical" evidence="7">
    <location>
        <begin position="178"/>
        <end position="201"/>
    </location>
</feature>
<dbReference type="Proteomes" id="UP000237440">
    <property type="component" value="Unassembled WGS sequence"/>
</dbReference>
<dbReference type="Gene3D" id="1.10.3730.20">
    <property type="match status" value="2"/>
</dbReference>
<keyword evidence="4 7" id="KW-1133">Transmembrane helix</keyword>
<evidence type="ECO:0000313" key="9">
    <source>
        <dbReference type="EMBL" id="POF42769.1"/>
    </source>
</evidence>
<evidence type="ECO:0000256" key="2">
    <source>
        <dbReference type="ARBA" id="ARBA00022475"/>
    </source>
</evidence>
<protein>
    <submittedName>
        <fullName evidence="9">EamA family transporter</fullName>
    </submittedName>
</protein>
<keyword evidence="3 7" id="KW-0812">Transmembrane</keyword>
<dbReference type="SUPFAM" id="SSF103481">
    <property type="entry name" value="Multidrug resistance efflux transporter EmrE"/>
    <property type="match status" value="2"/>
</dbReference>
<keyword evidence="5 7" id="KW-0472">Membrane</keyword>
<evidence type="ECO:0000259" key="8">
    <source>
        <dbReference type="Pfam" id="PF00892"/>
    </source>
</evidence>
<feature type="domain" description="EamA" evidence="8">
    <location>
        <begin position="151"/>
        <end position="280"/>
    </location>
</feature>
<evidence type="ECO:0000256" key="4">
    <source>
        <dbReference type="ARBA" id="ARBA00022989"/>
    </source>
</evidence>
<dbReference type="EMBL" id="MUJK01000002">
    <property type="protein sequence ID" value="POF42769.1"/>
    <property type="molecule type" value="Genomic_DNA"/>
</dbReference>
<dbReference type="Pfam" id="PF00892">
    <property type="entry name" value="EamA"/>
    <property type="match status" value="2"/>
</dbReference>
<dbReference type="GO" id="GO:0005886">
    <property type="term" value="C:plasma membrane"/>
    <property type="evidence" value="ECO:0007669"/>
    <property type="project" value="UniProtKB-SubCell"/>
</dbReference>
<feature type="transmembrane region" description="Helical" evidence="7">
    <location>
        <begin position="207"/>
        <end position="230"/>
    </location>
</feature>
<organism evidence="9 10">
    <name type="scientific">Pseudomonas laurylsulfativorans</name>
    <dbReference type="NCBI Taxonomy" id="1943631"/>
    <lineage>
        <taxon>Bacteria</taxon>
        <taxon>Pseudomonadati</taxon>
        <taxon>Pseudomonadota</taxon>
        <taxon>Gammaproteobacteria</taxon>
        <taxon>Pseudomonadales</taxon>
        <taxon>Pseudomonadaceae</taxon>
        <taxon>Pseudomonas</taxon>
    </lineage>
</organism>
<feature type="transmembrane region" description="Helical" evidence="7">
    <location>
        <begin position="97"/>
        <end position="116"/>
    </location>
</feature>
<gene>
    <name evidence="9" type="ORF">B0D71_07670</name>
</gene>
<evidence type="ECO:0000313" key="10">
    <source>
        <dbReference type="Proteomes" id="UP000237440"/>
    </source>
</evidence>
<comment type="subcellular location">
    <subcellularLocation>
        <location evidence="1">Cell membrane</location>
        <topology evidence="1">Multi-pass membrane protein</topology>
    </subcellularLocation>
</comment>
<feature type="transmembrane region" description="Helical" evidence="7">
    <location>
        <begin position="123"/>
        <end position="141"/>
    </location>
</feature>
<keyword evidence="2" id="KW-1003">Cell membrane</keyword>
<name>A0A2S3VSY9_9PSED</name>
<dbReference type="InterPro" id="IPR037185">
    <property type="entry name" value="EmrE-like"/>
</dbReference>
<feature type="domain" description="EamA" evidence="8">
    <location>
        <begin position="3"/>
        <end position="138"/>
    </location>
</feature>
<feature type="transmembrane region" description="Helical" evidence="7">
    <location>
        <begin position="69"/>
        <end position="91"/>
    </location>
</feature>
<sequence>MTKSILYALGAAALFGASTPLAKWLGLNVSPILLAGLLYLGSGVGLTLTRLIRDRGWQPTGLTAPEWPWFIGAIVFGGVLGPVALMFGLTLTSGTTASLLLNLEAVLTALMAWVVFRENADRRIVAGMVAIVAGGVLLAWPRTSAEVHGWLGPVAVALACFCWAIDNNLTRKVSASDALFIAGTKGLVAGAVNCALGIALSMHLPEWLLLGPTLLVGFLGYGVSLVLFVLALRGLGTARTGAYFSTAPFLGAAIAILFFGETVTWVFWIAAGLMGLGVWIHLTESHSHEHRHEPQTHDHKHVHDEHHQHEHDFEWDGVQPHRHVHQHSPIVHSHPHFPDIHHRHSH</sequence>
<evidence type="ECO:0000256" key="1">
    <source>
        <dbReference type="ARBA" id="ARBA00004651"/>
    </source>
</evidence>
<dbReference type="OrthoDB" id="9794287at2"/>
<comment type="caution">
    <text evidence="9">The sequence shown here is derived from an EMBL/GenBank/DDBJ whole genome shotgun (WGS) entry which is preliminary data.</text>
</comment>
<keyword evidence="10" id="KW-1185">Reference proteome</keyword>
<dbReference type="InterPro" id="IPR000620">
    <property type="entry name" value="EamA_dom"/>
</dbReference>
<feature type="transmembrane region" description="Helical" evidence="7">
    <location>
        <begin position="265"/>
        <end position="282"/>
    </location>
</feature>
<dbReference type="AlphaFoldDB" id="A0A2S3VSY9"/>
<evidence type="ECO:0000256" key="5">
    <source>
        <dbReference type="ARBA" id="ARBA00023136"/>
    </source>
</evidence>
<evidence type="ECO:0000256" key="6">
    <source>
        <dbReference type="SAM" id="MobiDB-lite"/>
    </source>
</evidence>
<evidence type="ECO:0000256" key="3">
    <source>
        <dbReference type="ARBA" id="ARBA00022692"/>
    </source>
</evidence>
<proteinExistence type="predicted"/>
<dbReference type="RefSeq" id="WP_103394277.1">
    <property type="nucleotide sequence ID" value="NZ_MUJK01000002.1"/>
</dbReference>
<dbReference type="PANTHER" id="PTHR42920">
    <property type="entry name" value="OS03G0707200 PROTEIN-RELATED"/>
    <property type="match status" value="1"/>
</dbReference>
<dbReference type="PANTHER" id="PTHR42920:SF11">
    <property type="entry name" value="INNER MEMBRANE PROTEIN YTFF"/>
    <property type="match status" value="1"/>
</dbReference>
<feature type="transmembrane region" description="Helical" evidence="7">
    <location>
        <begin position="242"/>
        <end position="259"/>
    </location>
</feature>
<reference evidence="10" key="1">
    <citation type="submission" date="2017-02" db="EMBL/GenBank/DDBJ databases">
        <authorList>
            <person name="Furmanczyk E.M."/>
        </authorList>
    </citation>
    <scope>NUCLEOTIDE SEQUENCE [LARGE SCALE GENOMIC DNA]</scope>
    <source>
        <strain evidence="10">AP3_22</strain>
    </source>
</reference>
<feature type="transmembrane region" description="Helical" evidence="7">
    <location>
        <begin position="147"/>
        <end position="166"/>
    </location>
</feature>